<dbReference type="SUPFAM" id="SSF48452">
    <property type="entry name" value="TPR-like"/>
    <property type="match status" value="1"/>
</dbReference>
<protein>
    <recommendedName>
        <fullName evidence="6">Tetratricopeptide repeat protein</fullName>
    </recommendedName>
</protein>
<dbReference type="InterPro" id="IPR019734">
    <property type="entry name" value="TPR_rpt"/>
</dbReference>
<evidence type="ECO:0008006" key="6">
    <source>
        <dbReference type="Google" id="ProtNLM"/>
    </source>
</evidence>
<evidence type="ECO:0000256" key="2">
    <source>
        <dbReference type="ARBA" id="ARBA00022803"/>
    </source>
</evidence>
<dbReference type="eggNOG" id="ENOG5034681">
    <property type="taxonomic scope" value="Bacteria"/>
</dbReference>
<dbReference type="InterPro" id="IPR011990">
    <property type="entry name" value="TPR-like_helical_dom_sf"/>
</dbReference>
<dbReference type="PANTHER" id="PTHR44858">
    <property type="entry name" value="TETRATRICOPEPTIDE REPEAT PROTEIN 6"/>
    <property type="match status" value="1"/>
</dbReference>
<name>A0A017SX67_9BACT</name>
<dbReference type="STRING" id="1192034.CAP_8551"/>
<organism evidence="4 5">
    <name type="scientific">Chondromyces apiculatus DSM 436</name>
    <dbReference type="NCBI Taxonomy" id="1192034"/>
    <lineage>
        <taxon>Bacteria</taxon>
        <taxon>Pseudomonadati</taxon>
        <taxon>Myxococcota</taxon>
        <taxon>Polyangia</taxon>
        <taxon>Polyangiales</taxon>
        <taxon>Polyangiaceae</taxon>
        <taxon>Chondromyces</taxon>
    </lineage>
</organism>
<dbReference type="SMART" id="SM00028">
    <property type="entry name" value="TPR"/>
    <property type="match status" value="2"/>
</dbReference>
<dbReference type="Proteomes" id="UP000019678">
    <property type="component" value="Unassembled WGS sequence"/>
</dbReference>
<feature type="repeat" description="TPR" evidence="3">
    <location>
        <begin position="118"/>
        <end position="151"/>
    </location>
</feature>
<keyword evidence="2 3" id="KW-0802">TPR repeat</keyword>
<dbReference type="Pfam" id="PF13181">
    <property type="entry name" value="TPR_8"/>
    <property type="match status" value="1"/>
</dbReference>
<sequence>MKAIVDTARGEANASRALEQLTLDLHVLIRADRGNDDEADLVRERMVDIWETLSPERRALLDNLSGDLFMLAGDEVLDVGEDLVQPKAAFKDAWDRQDWVGSLALLRRRDLRAQIPAHVAAYFRGRCWSSLGYFKAALAFFDHAAQLAPDNDTYAYLALDALMMSGRMEEALERANDILREQAPSVRRFFKAADVLFHAARHVDEGAGAAVYNRVLLVLDNALELDAELPADERLSSLTVGGYVVKGLCHEHLGQPEEAKRAYTAALAVDPESDDALTARGLVSLETDRAAALRDFERAVTKGTPLLWPYLYLAHDALQSGELRRCRDMAQQALARTRAPVLRANLMEWIAIASLKLAPGNKTSVGLLQDAQAINPLSDRIAANLQDLLAGKPAAGLRVANDTSPREAMKDFIKDFSSELHLAA</sequence>
<keyword evidence="1" id="KW-0677">Repeat</keyword>
<comment type="caution">
    <text evidence="4">The sequence shown here is derived from an EMBL/GenBank/DDBJ whole genome shotgun (WGS) entry which is preliminary data.</text>
</comment>
<dbReference type="EMBL" id="ASRX01000086">
    <property type="protein sequence ID" value="EYF01210.1"/>
    <property type="molecule type" value="Genomic_DNA"/>
</dbReference>
<feature type="repeat" description="TPR" evidence="3">
    <location>
        <begin position="240"/>
        <end position="273"/>
    </location>
</feature>
<evidence type="ECO:0000313" key="4">
    <source>
        <dbReference type="EMBL" id="EYF01210.1"/>
    </source>
</evidence>
<evidence type="ECO:0000256" key="1">
    <source>
        <dbReference type="ARBA" id="ARBA00022737"/>
    </source>
</evidence>
<evidence type="ECO:0000313" key="5">
    <source>
        <dbReference type="Proteomes" id="UP000019678"/>
    </source>
</evidence>
<dbReference type="PROSITE" id="PS50005">
    <property type="entry name" value="TPR"/>
    <property type="match status" value="2"/>
</dbReference>
<dbReference type="AlphaFoldDB" id="A0A017SX67"/>
<dbReference type="Gene3D" id="1.25.40.10">
    <property type="entry name" value="Tetratricopeptide repeat domain"/>
    <property type="match status" value="2"/>
</dbReference>
<keyword evidence="5" id="KW-1185">Reference proteome</keyword>
<accession>A0A017SX67</accession>
<reference evidence="4 5" key="1">
    <citation type="submission" date="2013-05" db="EMBL/GenBank/DDBJ databases">
        <title>Genome assembly of Chondromyces apiculatus DSM 436.</title>
        <authorList>
            <person name="Sharma G."/>
            <person name="Khatri I."/>
            <person name="Kaur C."/>
            <person name="Mayilraj S."/>
            <person name="Subramanian S."/>
        </authorList>
    </citation>
    <scope>NUCLEOTIDE SEQUENCE [LARGE SCALE GENOMIC DNA]</scope>
    <source>
        <strain evidence="4 5">DSM 436</strain>
    </source>
</reference>
<evidence type="ECO:0000256" key="3">
    <source>
        <dbReference type="PROSITE-ProRule" id="PRU00339"/>
    </source>
</evidence>
<proteinExistence type="predicted"/>
<gene>
    <name evidence="4" type="ORF">CAP_8551</name>
</gene>
<dbReference type="PANTHER" id="PTHR44858:SF1">
    <property type="entry name" value="UDP-N-ACETYLGLUCOSAMINE--PEPTIDE N-ACETYLGLUCOSAMINYLTRANSFERASE SPINDLY-RELATED"/>
    <property type="match status" value="1"/>
</dbReference>
<dbReference type="InterPro" id="IPR050498">
    <property type="entry name" value="Ycf3"/>
</dbReference>